<proteinExistence type="predicted"/>
<dbReference type="GeneID" id="70041936"/>
<reference evidence="2 3" key="1">
    <citation type="submission" date="2020-07" db="EMBL/GenBank/DDBJ databases">
        <authorList>
            <person name="Cui H."/>
        </authorList>
    </citation>
    <scope>NUCLEOTIDE SEQUENCE [LARGE SCALE GENOMIC DNA]</scope>
    <source>
        <strain evidence="2 3">YPL8</strain>
    </source>
</reference>
<dbReference type="PROSITE" id="PS51257">
    <property type="entry name" value="PROKAR_LIPOPROTEIN"/>
    <property type="match status" value="1"/>
</dbReference>
<evidence type="ECO:0000313" key="2">
    <source>
        <dbReference type="EMBL" id="QLG50420.1"/>
    </source>
</evidence>
<evidence type="ECO:0000256" key="1">
    <source>
        <dbReference type="SAM" id="MobiDB-lite"/>
    </source>
</evidence>
<dbReference type="PANTHER" id="PTHR39335:SF1">
    <property type="entry name" value="BLL4220 PROTEIN"/>
    <property type="match status" value="1"/>
</dbReference>
<evidence type="ECO:0000313" key="3">
    <source>
        <dbReference type="Proteomes" id="UP000509241"/>
    </source>
</evidence>
<keyword evidence="3" id="KW-1185">Reference proteome</keyword>
<dbReference type="GO" id="GO:0043448">
    <property type="term" value="P:alkane catabolic process"/>
    <property type="evidence" value="ECO:0007669"/>
    <property type="project" value="TreeGrafter"/>
</dbReference>
<feature type="region of interest" description="Disordered" evidence="1">
    <location>
        <begin position="158"/>
        <end position="196"/>
    </location>
</feature>
<feature type="compositionally biased region" description="Acidic residues" evidence="1">
    <location>
        <begin position="186"/>
        <end position="196"/>
    </location>
</feature>
<feature type="compositionally biased region" description="Basic and acidic residues" evidence="1">
    <location>
        <begin position="66"/>
        <end position="78"/>
    </location>
</feature>
<evidence type="ECO:0008006" key="4">
    <source>
        <dbReference type="Google" id="ProtNLM"/>
    </source>
</evidence>
<dbReference type="RefSeq" id="WP_179262903.1">
    <property type="nucleotide sequence ID" value="NZ_CP058601.1"/>
</dbReference>
<protein>
    <recommendedName>
        <fullName evidence="4">Lipoprotein with Yx(FWY)xxD motif</fullName>
    </recommendedName>
</protein>
<organism evidence="2 3">
    <name type="scientific">Natrinema halophilum</name>
    <dbReference type="NCBI Taxonomy" id="1699371"/>
    <lineage>
        <taxon>Archaea</taxon>
        <taxon>Methanobacteriati</taxon>
        <taxon>Methanobacteriota</taxon>
        <taxon>Stenosarchaea group</taxon>
        <taxon>Halobacteria</taxon>
        <taxon>Halobacteriales</taxon>
        <taxon>Natrialbaceae</taxon>
        <taxon>Natrinema</taxon>
    </lineage>
</organism>
<dbReference type="AlphaFoldDB" id="A0A7D5KZY7"/>
<dbReference type="Proteomes" id="UP000509241">
    <property type="component" value="Chromosome"/>
</dbReference>
<dbReference type="PANTHER" id="PTHR39335">
    <property type="entry name" value="BLL4220 PROTEIN"/>
    <property type="match status" value="1"/>
</dbReference>
<dbReference type="EMBL" id="CP058601">
    <property type="protein sequence ID" value="QLG50420.1"/>
    <property type="molecule type" value="Genomic_DNA"/>
</dbReference>
<dbReference type="KEGG" id="haly:HYG82_16985"/>
<feature type="compositionally biased region" description="Acidic residues" evidence="1">
    <location>
        <begin position="26"/>
        <end position="64"/>
    </location>
</feature>
<accession>A0A7D5KZY7</accession>
<gene>
    <name evidence="2" type="ORF">HYG82_16985</name>
</gene>
<dbReference type="InterPro" id="IPR005297">
    <property type="entry name" value="Lipoprotein_repeat"/>
</dbReference>
<sequence length="196" mass="20474">MRIPRRTLLTGVATSAAIAGCLGGGDSDEPADDAGNETDDSGNETDDSGNETDDSGNETDDSEADATVRIRSHSEHGDVLVGPDGLTLYNFDRDTQDAAESACSGDCVDAWPPLTVDQEPTAGEGVTAELTTFERADGTMQVAANGWPLYYFASDEEPGDANGHGANDVWWVLGPDGTPMRPSDGNDPDNETESSS</sequence>
<feature type="region of interest" description="Disordered" evidence="1">
    <location>
        <begin position="20"/>
        <end position="83"/>
    </location>
</feature>
<name>A0A7D5KZY7_9EURY</name>
<dbReference type="Pfam" id="PF03640">
    <property type="entry name" value="Lipoprotein_15"/>
    <property type="match status" value="2"/>
</dbReference>